<name>A0AAX0Q5R8_9EURY</name>
<feature type="binding site" evidence="3">
    <location>
        <position position="53"/>
    </location>
    <ligand>
        <name>Mg(2+)</name>
        <dbReference type="ChEBI" id="CHEBI:18420"/>
        <label>1</label>
    </ligand>
</feature>
<evidence type="ECO:0008006" key="6">
    <source>
        <dbReference type="Google" id="ProtNLM"/>
    </source>
</evidence>
<evidence type="ECO:0000313" key="4">
    <source>
        <dbReference type="EMBL" id="PAV08570.1"/>
    </source>
</evidence>
<dbReference type="Proteomes" id="UP000243820">
    <property type="component" value="Unassembled WGS sequence"/>
</dbReference>
<feature type="binding site" evidence="3">
    <location>
        <position position="255"/>
    </location>
    <ligand>
        <name>Mg(2+)</name>
        <dbReference type="ChEBI" id="CHEBI:18420"/>
        <label>1</label>
    </ligand>
</feature>
<evidence type="ECO:0000256" key="1">
    <source>
        <dbReference type="ARBA" id="ARBA00010702"/>
    </source>
</evidence>
<dbReference type="InterPro" id="IPR005502">
    <property type="entry name" value="Ribosyl_crysJ1"/>
</dbReference>
<evidence type="ECO:0000256" key="2">
    <source>
        <dbReference type="ARBA" id="ARBA00022801"/>
    </source>
</evidence>
<feature type="binding site" evidence="3">
    <location>
        <position position="256"/>
    </location>
    <ligand>
        <name>Mg(2+)</name>
        <dbReference type="ChEBI" id="CHEBI:18420"/>
        <label>1</label>
    </ligand>
</feature>
<keyword evidence="3" id="KW-0479">Metal-binding</keyword>
<evidence type="ECO:0000313" key="5">
    <source>
        <dbReference type="Proteomes" id="UP000243820"/>
    </source>
</evidence>
<comment type="caution">
    <text evidence="4">The sequence shown here is derived from an EMBL/GenBank/DDBJ whole genome shotgun (WGS) entry which is preliminary data.</text>
</comment>
<proteinExistence type="inferred from homology"/>
<dbReference type="AlphaFoldDB" id="A0AAX0Q5R8"/>
<dbReference type="Gene3D" id="1.10.4080.10">
    <property type="entry name" value="ADP-ribosylation/Crystallin J1"/>
    <property type="match status" value="1"/>
</dbReference>
<accession>A0AAX0Q5R8</accession>
<dbReference type="GO" id="GO:0046872">
    <property type="term" value="F:metal ion binding"/>
    <property type="evidence" value="ECO:0007669"/>
    <property type="project" value="UniProtKB-KW"/>
</dbReference>
<dbReference type="PANTHER" id="PTHR16222">
    <property type="entry name" value="ADP-RIBOSYLGLYCOHYDROLASE"/>
    <property type="match status" value="1"/>
</dbReference>
<dbReference type="Pfam" id="PF03747">
    <property type="entry name" value="ADP_ribosyl_GH"/>
    <property type="match status" value="1"/>
</dbReference>
<dbReference type="SUPFAM" id="SSF101478">
    <property type="entry name" value="ADP-ribosylglycohydrolase"/>
    <property type="match status" value="1"/>
</dbReference>
<comment type="cofactor">
    <cofactor evidence="3">
        <name>Mg(2+)</name>
        <dbReference type="ChEBI" id="CHEBI:18420"/>
    </cofactor>
    <text evidence="3">Binds 2 magnesium ions per subunit.</text>
</comment>
<gene>
    <name evidence="4" type="ORF">ASJ83_03175</name>
</gene>
<evidence type="ECO:0000256" key="3">
    <source>
        <dbReference type="PIRSR" id="PIRSR605502-1"/>
    </source>
</evidence>
<dbReference type="GO" id="GO:0016787">
    <property type="term" value="F:hydrolase activity"/>
    <property type="evidence" value="ECO:0007669"/>
    <property type="project" value="UniProtKB-KW"/>
</dbReference>
<dbReference type="RefSeq" id="WP_052319991.1">
    <property type="nucleotide sequence ID" value="NZ_LMVO01000046.1"/>
</dbReference>
<feature type="binding site" evidence="3">
    <location>
        <position position="54"/>
    </location>
    <ligand>
        <name>Mg(2+)</name>
        <dbReference type="ChEBI" id="CHEBI:18420"/>
        <label>1</label>
    </ligand>
</feature>
<keyword evidence="5" id="KW-1185">Reference proteome</keyword>
<protein>
    <recommendedName>
        <fullName evidence="6">ADP-ribosylglycohydrolase</fullName>
    </recommendedName>
</protein>
<sequence>MLNRYKGCLIGAILGDALGMPHETTTAHFSTEPAFGKAHKGHPNHDLLPGQYTDDGQLILIASRILAQGAWNNTEYAKELLRTYTMQKFRYPDGTTFAACKKMEKTGELTGSGIYSDSTGCMGLAIPFALAFRDRKEMAKELLSACMVTHTHPGVHAAVIGYALLLNTLLETSDVEAAFSALRTAAENMDPMLAGKIANGARIEQTGMPAKDAVSIIGNSSSVYQTLPLAVFFCRRYFVPRELLGISSACGGNADTVSLLCGAFSGARFGISSLPEELIPALERAGIFADLAEKLMDREVKIPEEESGE</sequence>
<dbReference type="PANTHER" id="PTHR16222:SF24">
    <property type="entry name" value="ADP-RIBOSYLHYDROLASE ARH3"/>
    <property type="match status" value="1"/>
</dbReference>
<dbReference type="InterPro" id="IPR036705">
    <property type="entry name" value="Ribosyl_crysJ1_sf"/>
</dbReference>
<comment type="similarity">
    <text evidence="1">Belongs to the ADP-ribosylglycohydrolase family.</text>
</comment>
<keyword evidence="2" id="KW-0378">Hydrolase</keyword>
<reference evidence="4 5" key="1">
    <citation type="journal article" date="2017" name="BMC Genomics">
        <title>Genomic analysis of methanogenic archaea reveals a shift towards energy conservation.</title>
        <authorList>
            <person name="Gilmore S.P."/>
            <person name="Henske J.K."/>
            <person name="Sexton J.A."/>
            <person name="Solomon K.V."/>
            <person name="Seppala S."/>
            <person name="Yoo J.I."/>
            <person name="Huyett L.M."/>
            <person name="Pressman A."/>
            <person name="Cogan J.Z."/>
            <person name="Kivenson V."/>
            <person name="Peng X."/>
            <person name="Tan Y."/>
            <person name="Valentine D.L."/>
            <person name="O'Malley M.A."/>
        </authorList>
    </citation>
    <scope>NUCLEOTIDE SEQUENCE [LARGE SCALE GENOMIC DNA]</scope>
    <source>
        <strain evidence="4 5">XII</strain>
    </source>
</reference>
<dbReference type="EMBL" id="LMVO01000046">
    <property type="protein sequence ID" value="PAV08570.1"/>
    <property type="molecule type" value="Genomic_DNA"/>
</dbReference>
<organism evidence="4 5">
    <name type="scientific">Methanocorpusculum parvum</name>
    <dbReference type="NCBI Taxonomy" id="2193"/>
    <lineage>
        <taxon>Archaea</taxon>
        <taxon>Methanobacteriati</taxon>
        <taxon>Methanobacteriota</taxon>
        <taxon>Stenosarchaea group</taxon>
        <taxon>Methanomicrobia</taxon>
        <taxon>Methanomicrobiales</taxon>
        <taxon>Methanocorpusculaceae</taxon>
        <taxon>Methanocorpusculum</taxon>
    </lineage>
</organism>
<keyword evidence="3" id="KW-0460">Magnesium</keyword>
<dbReference type="InterPro" id="IPR050792">
    <property type="entry name" value="ADP-ribosylglycohydrolase"/>
</dbReference>
<feature type="binding site" evidence="3">
    <location>
        <position position="55"/>
    </location>
    <ligand>
        <name>Mg(2+)</name>
        <dbReference type="ChEBI" id="CHEBI:18420"/>
        <label>1</label>
    </ligand>
</feature>